<evidence type="ECO:0000313" key="3">
    <source>
        <dbReference type="Proteomes" id="UP000077857"/>
    </source>
</evidence>
<organism evidence="2 3">
    <name type="scientific">Methylomonas koyamae</name>
    <dbReference type="NCBI Taxonomy" id="702114"/>
    <lineage>
        <taxon>Bacteria</taxon>
        <taxon>Pseudomonadati</taxon>
        <taxon>Pseudomonadota</taxon>
        <taxon>Gammaproteobacteria</taxon>
        <taxon>Methylococcales</taxon>
        <taxon>Methylococcaceae</taxon>
        <taxon>Methylomonas</taxon>
    </lineage>
</organism>
<keyword evidence="1" id="KW-0472">Membrane</keyword>
<evidence type="ECO:0000256" key="1">
    <source>
        <dbReference type="SAM" id="Phobius"/>
    </source>
</evidence>
<keyword evidence="1" id="KW-0812">Transmembrane</keyword>
<comment type="caution">
    <text evidence="2">The sequence shown here is derived from an EMBL/GenBank/DDBJ whole genome shotgun (WGS) entry which is preliminary data.</text>
</comment>
<dbReference type="EMBL" id="LUUJ01000049">
    <property type="protein sequence ID" value="OAI19392.1"/>
    <property type="molecule type" value="Genomic_DNA"/>
</dbReference>
<keyword evidence="1" id="KW-1133">Transmembrane helix</keyword>
<gene>
    <name evidence="2" type="ORF">A1507_07475</name>
</gene>
<evidence type="ECO:0000313" key="2">
    <source>
        <dbReference type="EMBL" id="OAI19392.1"/>
    </source>
</evidence>
<proteinExistence type="predicted"/>
<reference evidence="2 3" key="1">
    <citation type="submission" date="2016-03" db="EMBL/GenBank/DDBJ databases">
        <authorList>
            <person name="Ploux O."/>
        </authorList>
    </citation>
    <scope>NUCLEOTIDE SEQUENCE [LARGE SCALE GENOMIC DNA]</scope>
    <source>
        <strain evidence="2 3">R-45378</strain>
    </source>
</reference>
<name>A0A177NNH0_9GAMM</name>
<sequence>MVNGKLLTDVHIAQNRAIARALTRRYTVALMLVAALSTAAWFSLRLVITEQQSTAAIVNVSGR</sequence>
<dbReference type="Proteomes" id="UP000077857">
    <property type="component" value="Unassembled WGS sequence"/>
</dbReference>
<accession>A0A177NNH0</accession>
<dbReference type="RefSeq" id="WP_064039578.1">
    <property type="nucleotide sequence ID" value="NZ_LUUJ01000049.1"/>
</dbReference>
<feature type="transmembrane region" description="Helical" evidence="1">
    <location>
        <begin position="26"/>
        <end position="44"/>
    </location>
</feature>
<protein>
    <submittedName>
        <fullName evidence="2">Uncharacterized protein</fullName>
    </submittedName>
</protein>
<dbReference type="AlphaFoldDB" id="A0A177NNH0"/>